<dbReference type="Gene3D" id="3.60.10.10">
    <property type="entry name" value="Endonuclease/exonuclease/phosphatase"/>
    <property type="match status" value="1"/>
</dbReference>
<dbReference type="EMBL" id="BSYR01000025">
    <property type="protein sequence ID" value="GMI93045.1"/>
    <property type="molecule type" value="Genomic_DNA"/>
</dbReference>
<evidence type="ECO:0000313" key="1">
    <source>
        <dbReference type="EMBL" id="GMI93045.1"/>
    </source>
</evidence>
<dbReference type="PANTHER" id="PTHR33710:SF64">
    <property type="entry name" value="ENDONUCLEASE_EXONUCLEASE_PHOSPHATASE DOMAIN-CONTAINING PROTEIN"/>
    <property type="match status" value="1"/>
</dbReference>
<keyword evidence="2" id="KW-1185">Reference proteome</keyword>
<dbReference type="PANTHER" id="PTHR33710">
    <property type="entry name" value="BNAC02G09200D PROTEIN"/>
    <property type="match status" value="1"/>
</dbReference>
<dbReference type="InterPro" id="IPR036691">
    <property type="entry name" value="Endo/exonu/phosph_ase_sf"/>
</dbReference>
<reference evidence="1" key="1">
    <citation type="submission" date="2023-05" db="EMBL/GenBank/DDBJ databases">
        <title>Genome and transcriptome analyses reveal genes involved in the formation of fine ridges on petal epidermal cells in Hibiscus trionum.</title>
        <authorList>
            <person name="Koshimizu S."/>
            <person name="Masuda S."/>
            <person name="Ishii T."/>
            <person name="Shirasu K."/>
            <person name="Hoshino A."/>
            <person name="Arita M."/>
        </authorList>
    </citation>
    <scope>NUCLEOTIDE SEQUENCE</scope>
    <source>
        <strain evidence="1">Hamamatsu line</strain>
    </source>
</reference>
<organism evidence="1 2">
    <name type="scientific">Hibiscus trionum</name>
    <name type="common">Flower of an hour</name>
    <dbReference type="NCBI Taxonomy" id="183268"/>
    <lineage>
        <taxon>Eukaryota</taxon>
        <taxon>Viridiplantae</taxon>
        <taxon>Streptophyta</taxon>
        <taxon>Embryophyta</taxon>
        <taxon>Tracheophyta</taxon>
        <taxon>Spermatophyta</taxon>
        <taxon>Magnoliopsida</taxon>
        <taxon>eudicotyledons</taxon>
        <taxon>Gunneridae</taxon>
        <taxon>Pentapetalae</taxon>
        <taxon>rosids</taxon>
        <taxon>malvids</taxon>
        <taxon>Malvales</taxon>
        <taxon>Malvaceae</taxon>
        <taxon>Malvoideae</taxon>
        <taxon>Hibiscus</taxon>
    </lineage>
</organism>
<dbReference type="SUPFAM" id="SSF56219">
    <property type="entry name" value="DNase I-like"/>
    <property type="match status" value="1"/>
</dbReference>
<name>A0A9W7IAX6_HIBTR</name>
<evidence type="ECO:0000313" key="2">
    <source>
        <dbReference type="Proteomes" id="UP001165190"/>
    </source>
</evidence>
<comment type="caution">
    <text evidence="1">The sequence shown here is derived from an EMBL/GenBank/DDBJ whole genome shotgun (WGS) entry which is preliminary data.</text>
</comment>
<dbReference type="Proteomes" id="UP001165190">
    <property type="component" value="Unassembled WGS sequence"/>
</dbReference>
<proteinExistence type="predicted"/>
<dbReference type="OrthoDB" id="1435636at2759"/>
<gene>
    <name evidence="1" type="ORF">HRI_002973800</name>
</gene>
<sequence>MERFSDFINEFGLVEPITKGGSFTWCSLRDKPTFSKLDRFIISPELVALWSRVSQYILPRGLSNYNPVCLMQETYDWGPKPFKWFDNWFEENELMVNIQEVCEAVKGSGVSNILKAAKKRTKE</sequence>
<dbReference type="AlphaFoldDB" id="A0A9W7IAX6"/>
<protein>
    <submittedName>
        <fullName evidence="1">Uncharacterized protein</fullName>
    </submittedName>
</protein>
<accession>A0A9W7IAX6</accession>